<dbReference type="InterPro" id="IPR036390">
    <property type="entry name" value="WH_DNA-bd_sf"/>
</dbReference>
<evidence type="ECO:0000313" key="7">
    <source>
        <dbReference type="Proteomes" id="UP000199473"/>
    </source>
</evidence>
<feature type="domain" description="IclR-ED" evidence="5">
    <location>
        <begin position="78"/>
        <end position="259"/>
    </location>
</feature>
<dbReference type="PANTHER" id="PTHR30136">
    <property type="entry name" value="HELIX-TURN-HELIX TRANSCRIPTIONAL REGULATOR, ICLR FAMILY"/>
    <property type="match status" value="1"/>
</dbReference>
<keyword evidence="7" id="KW-1185">Reference proteome</keyword>
<dbReference type="Gene3D" id="1.10.10.10">
    <property type="entry name" value="Winged helix-like DNA-binding domain superfamily/Winged helix DNA-binding domain"/>
    <property type="match status" value="1"/>
</dbReference>
<dbReference type="InterPro" id="IPR036388">
    <property type="entry name" value="WH-like_DNA-bd_sf"/>
</dbReference>
<feature type="domain" description="HTH iclR-type" evidence="4">
    <location>
        <begin position="18"/>
        <end position="77"/>
    </location>
</feature>
<dbReference type="Gene3D" id="3.30.450.40">
    <property type="match status" value="1"/>
</dbReference>
<reference evidence="6 7" key="1">
    <citation type="submission" date="2016-10" db="EMBL/GenBank/DDBJ databases">
        <authorList>
            <person name="de Groot N.N."/>
        </authorList>
    </citation>
    <scope>NUCLEOTIDE SEQUENCE [LARGE SCALE GENOMIC DNA]</scope>
    <source>
        <strain evidence="6 7">DSM 19981</strain>
    </source>
</reference>
<dbReference type="Proteomes" id="UP000199473">
    <property type="component" value="Unassembled WGS sequence"/>
</dbReference>
<dbReference type="CDD" id="cd00090">
    <property type="entry name" value="HTH_ARSR"/>
    <property type="match status" value="1"/>
</dbReference>
<name>A0A1I4DXQ0_9PROT</name>
<keyword evidence="2" id="KW-0238">DNA-binding</keyword>
<sequence length="259" mass="27013">MEIRASGDDAAPAMAHRIPAIDRAVDVMEALAGGPSGIRDLALRLGIPRSTVYRVLNSLEARGVVVRGDGNTYRLGPLLLRLARAVPSGFDLVALARGPMEEAARALRCTVKLSVLEGMEALVVAIAESPESYAVTTQVGRRFPLHAGAASKLLTAFAPDDLRSRLLAGPLPQRTPATLTNRAALRRALDDARTAGCATDAGEYAPGIRAVAAPVFGPDGACVAALSIPYLDGTEAMREIALRDGALRCAQAISTRLGG</sequence>
<dbReference type="OrthoDB" id="9790046at2"/>
<dbReference type="AlphaFoldDB" id="A0A1I4DXQ0"/>
<dbReference type="STRING" id="1123062.SAMN02745775_11326"/>
<proteinExistence type="predicted"/>
<organism evidence="6 7">
    <name type="scientific">Falsiroseomonas stagni DSM 19981</name>
    <dbReference type="NCBI Taxonomy" id="1123062"/>
    <lineage>
        <taxon>Bacteria</taxon>
        <taxon>Pseudomonadati</taxon>
        <taxon>Pseudomonadota</taxon>
        <taxon>Alphaproteobacteria</taxon>
        <taxon>Acetobacterales</taxon>
        <taxon>Roseomonadaceae</taxon>
        <taxon>Falsiroseomonas</taxon>
    </lineage>
</organism>
<dbReference type="InterPro" id="IPR050707">
    <property type="entry name" value="HTH_MetabolicPath_Reg"/>
</dbReference>
<dbReference type="SMART" id="SM00346">
    <property type="entry name" value="HTH_ICLR"/>
    <property type="match status" value="1"/>
</dbReference>
<dbReference type="PROSITE" id="PS51078">
    <property type="entry name" value="ICLR_ED"/>
    <property type="match status" value="1"/>
</dbReference>
<dbReference type="GO" id="GO:0003700">
    <property type="term" value="F:DNA-binding transcription factor activity"/>
    <property type="evidence" value="ECO:0007669"/>
    <property type="project" value="TreeGrafter"/>
</dbReference>
<dbReference type="SUPFAM" id="SSF55781">
    <property type="entry name" value="GAF domain-like"/>
    <property type="match status" value="1"/>
</dbReference>
<dbReference type="InterPro" id="IPR014757">
    <property type="entry name" value="Tscrpt_reg_IclR_C"/>
</dbReference>
<dbReference type="SUPFAM" id="SSF46785">
    <property type="entry name" value="Winged helix' DNA-binding domain"/>
    <property type="match status" value="1"/>
</dbReference>
<dbReference type="InterPro" id="IPR011991">
    <property type="entry name" value="ArsR-like_HTH"/>
</dbReference>
<dbReference type="PROSITE" id="PS51077">
    <property type="entry name" value="HTH_ICLR"/>
    <property type="match status" value="1"/>
</dbReference>
<dbReference type="GO" id="GO:0045892">
    <property type="term" value="P:negative regulation of DNA-templated transcription"/>
    <property type="evidence" value="ECO:0007669"/>
    <property type="project" value="TreeGrafter"/>
</dbReference>
<dbReference type="InterPro" id="IPR029016">
    <property type="entry name" value="GAF-like_dom_sf"/>
</dbReference>
<accession>A0A1I4DXQ0</accession>
<keyword evidence="1" id="KW-0805">Transcription regulation</keyword>
<evidence type="ECO:0000256" key="3">
    <source>
        <dbReference type="ARBA" id="ARBA00023163"/>
    </source>
</evidence>
<dbReference type="EMBL" id="FOSQ01000013">
    <property type="protein sequence ID" value="SFK98334.1"/>
    <property type="molecule type" value="Genomic_DNA"/>
</dbReference>
<dbReference type="Pfam" id="PF09339">
    <property type="entry name" value="HTH_IclR"/>
    <property type="match status" value="1"/>
</dbReference>
<dbReference type="GO" id="GO:0003677">
    <property type="term" value="F:DNA binding"/>
    <property type="evidence" value="ECO:0007669"/>
    <property type="project" value="UniProtKB-KW"/>
</dbReference>
<evidence type="ECO:0000313" key="6">
    <source>
        <dbReference type="EMBL" id="SFK98334.1"/>
    </source>
</evidence>
<dbReference type="PANTHER" id="PTHR30136:SF24">
    <property type="entry name" value="HTH-TYPE TRANSCRIPTIONAL REPRESSOR ALLR"/>
    <property type="match status" value="1"/>
</dbReference>
<evidence type="ECO:0000259" key="5">
    <source>
        <dbReference type="PROSITE" id="PS51078"/>
    </source>
</evidence>
<gene>
    <name evidence="6" type="ORF">SAMN02745775_11326</name>
</gene>
<evidence type="ECO:0000259" key="4">
    <source>
        <dbReference type="PROSITE" id="PS51077"/>
    </source>
</evidence>
<evidence type="ECO:0000256" key="2">
    <source>
        <dbReference type="ARBA" id="ARBA00023125"/>
    </source>
</evidence>
<keyword evidence="3" id="KW-0804">Transcription</keyword>
<evidence type="ECO:0000256" key="1">
    <source>
        <dbReference type="ARBA" id="ARBA00023015"/>
    </source>
</evidence>
<dbReference type="InterPro" id="IPR005471">
    <property type="entry name" value="Tscrpt_reg_IclR_N"/>
</dbReference>
<protein>
    <submittedName>
        <fullName evidence="6">Transcriptional regulator, IclR family</fullName>
    </submittedName>
</protein>
<dbReference type="Pfam" id="PF01614">
    <property type="entry name" value="IclR_C"/>
    <property type="match status" value="1"/>
</dbReference>